<sequence>MGKKSKRPGRQNKEKKPPIQRTEAERNKEIMKIISKLTELNLNTEYDAIKQLYTLMNTYIKSGERIPVNIPFPELKRKIIGVLATSIREQVWVKLVKN</sequence>
<dbReference type="EMBL" id="MN740368">
    <property type="protein sequence ID" value="QHU03067.1"/>
    <property type="molecule type" value="Genomic_DNA"/>
</dbReference>
<evidence type="ECO:0000313" key="2">
    <source>
        <dbReference type="EMBL" id="QHU03067.1"/>
    </source>
</evidence>
<accession>A0A6C0JF21</accession>
<name>A0A6C0JF21_9ZZZZ</name>
<feature type="region of interest" description="Disordered" evidence="1">
    <location>
        <begin position="1"/>
        <end position="25"/>
    </location>
</feature>
<evidence type="ECO:0000256" key="1">
    <source>
        <dbReference type="SAM" id="MobiDB-lite"/>
    </source>
</evidence>
<protein>
    <submittedName>
        <fullName evidence="2">Uncharacterized protein</fullName>
    </submittedName>
</protein>
<organism evidence="2">
    <name type="scientific">viral metagenome</name>
    <dbReference type="NCBI Taxonomy" id="1070528"/>
    <lineage>
        <taxon>unclassified sequences</taxon>
        <taxon>metagenomes</taxon>
        <taxon>organismal metagenomes</taxon>
    </lineage>
</organism>
<proteinExistence type="predicted"/>
<reference evidence="2" key="1">
    <citation type="journal article" date="2020" name="Nature">
        <title>Giant virus diversity and host interactions through global metagenomics.</title>
        <authorList>
            <person name="Schulz F."/>
            <person name="Roux S."/>
            <person name="Paez-Espino D."/>
            <person name="Jungbluth S."/>
            <person name="Walsh D.A."/>
            <person name="Denef V.J."/>
            <person name="McMahon K.D."/>
            <person name="Konstantinidis K.T."/>
            <person name="Eloe-Fadrosh E.A."/>
            <person name="Kyrpides N.C."/>
            <person name="Woyke T."/>
        </authorList>
    </citation>
    <scope>NUCLEOTIDE SEQUENCE</scope>
    <source>
        <strain evidence="2">GVMAG-M-3300025890-48</strain>
    </source>
</reference>
<feature type="compositionally biased region" description="Basic residues" evidence="1">
    <location>
        <begin position="1"/>
        <end position="10"/>
    </location>
</feature>
<dbReference type="AlphaFoldDB" id="A0A6C0JF21"/>
<feature type="compositionally biased region" description="Basic and acidic residues" evidence="1">
    <location>
        <begin position="11"/>
        <end position="25"/>
    </location>
</feature>